<dbReference type="InterPro" id="IPR002225">
    <property type="entry name" value="3Beta_OHSteriod_DH/Estase"/>
</dbReference>
<protein>
    <submittedName>
        <fullName evidence="3">Phenylacetaldehyde reductase</fullName>
    </submittedName>
</protein>
<dbReference type="InterPro" id="IPR036291">
    <property type="entry name" value="NAD(P)-bd_dom_sf"/>
</dbReference>
<dbReference type="Gene3D" id="3.40.50.720">
    <property type="entry name" value="NAD(P)-binding Rossmann-like Domain"/>
    <property type="match status" value="1"/>
</dbReference>
<dbReference type="EMBL" id="JARQWQ010000089">
    <property type="protein sequence ID" value="KAK2552267.1"/>
    <property type="molecule type" value="Genomic_DNA"/>
</dbReference>
<dbReference type="GO" id="GO:0006694">
    <property type="term" value="P:steroid biosynthetic process"/>
    <property type="evidence" value="ECO:0007669"/>
    <property type="project" value="InterPro"/>
</dbReference>
<dbReference type="GO" id="GO:0016616">
    <property type="term" value="F:oxidoreductase activity, acting on the CH-OH group of donors, NAD or NADP as acceptor"/>
    <property type="evidence" value="ECO:0007669"/>
    <property type="project" value="InterPro"/>
</dbReference>
<dbReference type="Pfam" id="PF01073">
    <property type="entry name" value="3Beta_HSD"/>
    <property type="match status" value="1"/>
</dbReference>
<reference evidence="3" key="2">
    <citation type="journal article" date="2023" name="Science">
        <title>Genomic signatures of disease resistance in endangered staghorn corals.</title>
        <authorList>
            <person name="Vollmer S.V."/>
            <person name="Selwyn J.D."/>
            <person name="Despard B.A."/>
            <person name="Roesel C.L."/>
        </authorList>
    </citation>
    <scope>NUCLEOTIDE SEQUENCE</scope>
    <source>
        <strain evidence="3">K2</strain>
    </source>
</reference>
<evidence type="ECO:0000256" key="1">
    <source>
        <dbReference type="ARBA" id="ARBA00023002"/>
    </source>
</evidence>
<sequence>MEVIRPAVEGTKNVLEACAKTKGGVKRVVLTSSTAAICGGRYDEGIVFSEKEWASEEASSPYGKSKLQAEKTAWELVENLPDDEKFELCTINPGFILGPILQGTLCTSMEREVPMVPNLCYPACDVRDVAGAHITAMTSPTAPGRKGVQIGD</sequence>
<dbReference type="PANTHER" id="PTHR10366">
    <property type="entry name" value="NAD DEPENDENT EPIMERASE/DEHYDRATASE"/>
    <property type="match status" value="1"/>
</dbReference>
<dbReference type="PANTHER" id="PTHR10366:SF564">
    <property type="entry name" value="STEROL-4-ALPHA-CARBOXYLATE 3-DEHYDROGENASE, DECARBOXYLATING"/>
    <property type="match status" value="1"/>
</dbReference>
<evidence type="ECO:0000313" key="3">
    <source>
        <dbReference type="EMBL" id="KAK2552267.1"/>
    </source>
</evidence>
<comment type="caution">
    <text evidence="3">The sequence shown here is derived from an EMBL/GenBank/DDBJ whole genome shotgun (WGS) entry which is preliminary data.</text>
</comment>
<organism evidence="3 4">
    <name type="scientific">Acropora cervicornis</name>
    <name type="common">Staghorn coral</name>
    <dbReference type="NCBI Taxonomy" id="6130"/>
    <lineage>
        <taxon>Eukaryota</taxon>
        <taxon>Metazoa</taxon>
        <taxon>Cnidaria</taxon>
        <taxon>Anthozoa</taxon>
        <taxon>Hexacorallia</taxon>
        <taxon>Scleractinia</taxon>
        <taxon>Astrocoeniina</taxon>
        <taxon>Acroporidae</taxon>
        <taxon>Acropora</taxon>
    </lineage>
</organism>
<evidence type="ECO:0000313" key="4">
    <source>
        <dbReference type="Proteomes" id="UP001249851"/>
    </source>
</evidence>
<name>A0AAD9Q042_ACRCE</name>
<gene>
    <name evidence="3" type="ORF">P5673_026799</name>
</gene>
<proteinExistence type="predicted"/>
<dbReference type="AlphaFoldDB" id="A0AAD9Q042"/>
<evidence type="ECO:0000259" key="2">
    <source>
        <dbReference type="Pfam" id="PF01073"/>
    </source>
</evidence>
<feature type="domain" description="3-beta hydroxysteroid dehydrogenase/isomerase" evidence="2">
    <location>
        <begin position="7"/>
        <end position="102"/>
    </location>
</feature>
<dbReference type="InterPro" id="IPR050425">
    <property type="entry name" value="NAD(P)_dehydrat-like"/>
</dbReference>
<dbReference type="Proteomes" id="UP001249851">
    <property type="component" value="Unassembled WGS sequence"/>
</dbReference>
<accession>A0AAD9Q042</accession>
<reference evidence="3" key="1">
    <citation type="journal article" date="2023" name="G3 (Bethesda)">
        <title>Whole genome assembly and annotation of the endangered Caribbean coral Acropora cervicornis.</title>
        <authorList>
            <person name="Selwyn J.D."/>
            <person name="Vollmer S.V."/>
        </authorList>
    </citation>
    <scope>NUCLEOTIDE SEQUENCE</scope>
    <source>
        <strain evidence="3">K2</strain>
    </source>
</reference>
<keyword evidence="4" id="KW-1185">Reference proteome</keyword>
<keyword evidence="1" id="KW-0560">Oxidoreductase</keyword>
<dbReference type="SUPFAM" id="SSF51735">
    <property type="entry name" value="NAD(P)-binding Rossmann-fold domains"/>
    <property type="match status" value="1"/>
</dbReference>